<dbReference type="OrthoDB" id="5983959at2759"/>
<dbReference type="HOGENOM" id="CLU_1171856_0_0_1"/>
<accession>A7SRR2</accession>
<dbReference type="InParanoid" id="A7SRR2"/>
<dbReference type="Proteomes" id="UP000001593">
    <property type="component" value="Unassembled WGS sequence"/>
</dbReference>
<dbReference type="PANTHER" id="PTHR34239:SF2">
    <property type="entry name" value="TRANSPOSABLE ELEMENT P TRANSPOSASE_THAP9 CONSERVED DOMAIN-CONTAINING PROTEIN"/>
    <property type="match status" value="1"/>
</dbReference>
<gene>
    <name evidence="1" type="ORF">NEMVEDRAFT_v1g216427</name>
</gene>
<protein>
    <submittedName>
        <fullName evidence="1">Uncharacterized protein</fullName>
    </submittedName>
</protein>
<sequence length="237" mass="26472">MAILESLQKLNKNMESFYPAEDYEEASEGYCLSDDNPMNVDVEADINNIAGSGPTEKEDSTSATDIVDYRHQLDINSDEKGPKIIESVATGANKLHLQRISAEQCKLKIKQHFTPENVKVRLPKCEPSIWDPIPGKTRVYDVQLQSTQAMLLSSIKCQLKVAESLQTTKANKETITTCMDGITLSMTANYELNQRRREAIKPQFRSEFAKALCSSSNPADEFLFGGDTSKRVKEVAE</sequence>
<dbReference type="EMBL" id="DS469766">
    <property type="protein sequence ID" value="EDO33597.1"/>
    <property type="molecule type" value="Genomic_DNA"/>
</dbReference>
<organism evidence="1 2">
    <name type="scientific">Nematostella vectensis</name>
    <name type="common">Starlet sea anemone</name>
    <dbReference type="NCBI Taxonomy" id="45351"/>
    <lineage>
        <taxon>Eukaryota</taxon>
        <taxon>Metazoa</taxon>
        <taxon>Cnidaria</taxon>
        <taxon>Anthozoa</taxon>
        <taxon>Hexacorallia</taxon>
        <taxon>Actiniaria</taxon>
        <taxon>Edwardsiidae</taxon>
        <taxon>Nematostella</taxon>
    </lineage>
</organism>
<reference evidence="1 2" key="1">
    <citation type="journal article" date="2007" name="Science">
        <title>Sea anemone genome reveals ancestral eumetazoan gene repertoire and genomic organization.</title>
        <authorList>
            <person name="Putnam N.H."/>
            <person name="Srivastava M."/>
            <person name="Hellsten U."/>
            <person name="Dirks B."/>
            <person name="Chapman J."/>
            <person name="Salamov A."/>
            <person name="Terry A."/>
            <person name="Shapiro H."/>
            <person name="Lindquist E."/>
            <person name="Kapitonov V.V."/>
            <person name="Jurka J."/>
            <person name="Genikhovich G."/>
            <person name="Grigoriev I.V."/>
            <person name="Lucas S.M."/>
            <person name="Steele R.E."/>
            <person name="Finnerty J.R."/>
            <person name="Technau U."/>
            <person name="Martindale M.Q."/>
            <person name="Rokhsar D.S."/>
        </authorList>
    </citation>
    <scope>NUCLEOTIDE SEQUENCE [LARGE SCALE GENOMIC DNA]</scope>
    <source>
        <strain evidence="2">CH2 X CH6</strain>
    </source>
</reference>
<evidence type="ECO:0000313" key="1">
    <source>
        <dbReference type="EMBL" id="EDO33597.1"/>
    </source>
</evidence>
<keyword evidence="2" id="KW-1185">Reference proteome</keyword>
<evidence type="ECO:0000313" key="2">
    <source>
        <dbReference type="Proteomes" id="UP000001593"/>
    </source>
</evidence>
<dbReference type="AlphaFoldDB" id="A7SRR2"/>
<dbReference type="PhylomeDB" id="A7SRR2"/>
<proteinExistence type="predicted"/>
<dbReference type="PANTHER" id="PTHR34239">
    <property type="entry name" value="APPLE DOMAIN-CONTAINING PROTEIN"/>
    <property type="match status" value="1"/>
</dbReference>
<name>A7SRR2_NEMVE</name>